<protein>
    <recommendedName>
        <fullName evidence="2">Helix-turn-helix domain-containing protein</fullName>
    </recommendedName>
</protein>
<gene>
    <name evidence="1" type="ORF">XF5B_38930</name>
</gene>
<name>A0A810A4P2_9BRAD</name>
<dbReference type="AlphaFoldDB" id="A0A810A4P2"/>
<sequence>MVCLTQDDSELVRLHNVRGVVRALGGTEAVAAFTKRSPQAVSNWIAEDRISPRLFLLMSAALKEHGYSADPSLWGQEAAVI</sequence>
<reference evidence="1" key="1">
    <citation type="submission" date="2020-05" db="EMBL/GenBank/DDBJ databases">
        <title>Complete genome sequence of Bradyrhizobium diazoefficiens XF5 isolated from soybean nodule.</title>
        <authorList>
            <person name="Noda R."/>
            <person name="Kakizaki K."/>
            <person name="Minamisawa K."/>
        </authorList>
    </citation>
    <scope>NUCLEOTIDE SEQUENCE</scope>
    <source>
        <strain evidence="1">XF5</strain>
    </source>
</reference>
<proteinExistence type="predicted"/>
<dbReference type="EMBL" id="AP023095">
    <property type="protein sequence ID" value="BCE56381.1"/>
    <property type="molecule type" value="Genomic_DNA"/>
</dbReference>
<evidence type="ECO:0000313" key="1">
    <source>
        <dbReference type="EMBL" id="BCE56381.1"/>
    </source>
</evidence>
<evidence type="ECO:0008006" key="2">
    <source>
        <dbReference type="Google" id="ProtNLM"/>
    </source>
</evidence>
<organism evidence="1">
    <name type="scientific">Bradyrhizobium diazoefficiens</name>
    <dbReference type="NCBI Taxonomy" id="1355477"/>
    <lineage>
        <taxon>Bacteria</taxon>
        <taxon>Pseudomonadati</taxon>
        <taxon>Pseudomonadota</taxon>
        <taxon>Alphaproteobacteria</taxon>
        <taxon>Hyphomicrobiales</taxon>
        <taxon>Nitrobacteraceae</taxon>
        <taxon>Bradyrhizobium</taxon>
    </lineage>
</organism>
<accession>A0A810A4P2</accession>